<evidence type="ECO:0000313" key="2">
    <source>
        <dbReference type="Proteomes" id="UP000317171"/>
    </source>
</evidence>
<reference evidence="1 2" key="1">
    <citation type="submission" date="2019-02" db="EMBL/GenBank/DDBJ databases">
        <title>Deep-cultivation of Planctomycetes and their phenomic and genomic characterization uncovers novel biology.</title>
        <authorList>
            <person name="Wiegand S."/>
            <person name="Jogler M."/>
            <person name="Boedeker C."/>
            <person name="Pinto D."/>
            <person name="Vollmers J."/>
            <person name="Rivas-Marin E."/>
            <person name="Kohn T."/>
            <person name="Peeters S.H."/>
            <person name="Heuer A."/>
            <person name="Rast P."/>
            <person name="Oberbeckmann S."/>
            <person name="Bunk B."/>
            <person name="Jeske O."/>
            <person name="Meyerdierks A."/>
            <person name="Storesund J.E."/>
            <person name="Kallscheuer N."/>
            <person name="Luecker S."/>
            <person name="Lage O.M."/>
            <person name="Pohl T."/>
            <person name="Merkel B.J."/>
            <person name="Hornburger P."/>
            <person name="Mueller R.-W."/>
            <person name="Bruemmer F."/>
            <person name="Labrenz M."/>
            <person name="Spormann A.M."/>
            <person name="Op den Camp H."/>
            <person name="Overmann J."/>
            <person name="Amann R."/>
            <person name="Jetten M.S.M."/>
            <person name="Mascher T."/>
            <person name="Medema M.H."/>
            <person name="Devos D.P."/>
            <person name="Kaster A.-K."/>
            <person name="Ovreas L."/>
            <person name="Rohde M."/>
            <person name="Galperin M.Y."/>
            <person name="Jogler C."/>
        </authorList>
    </citation>
    <scope>NUCLEOTIDE SEQUENCE [LARGE SCALE GENOMIC DNA]</scope>
    <source>
        <strain evidence="1 2">Pan241w</strain>
    </source>
</reference>
<dbReference type="RefSeq" id="WP_145216195.1">
    <property type="nucleotide sequence ID" value="NZ_CP036269.1"/>
</dbReference>
<dbReference type="EMBL" id="CP036269">
    <property type="protein sequence ID" value="QDT42632.1"/>
    <property type="molecule type" value="Genomic_DNA"/>
</dbReference>
<dbReference type="Pfam" id="PF11964">
    <property type="entry name" value="SpoIIAA-like"/>
    <property type="match status" value="1"/>
</dbReference>
<dbReference type="OrthoDB" id="9811577at2"/>
<dbReference type="InterPro" id="IPR038396">
    <property type="entry name" value="SpoIIAA-like_sf"/>
</dbReference>
<evidence type="ECO:0008006" key="3">
    <source>
        <dbReference type="Google" id="ProtNLM"/>
    </source>
</evidence>
<proteinExistence type="predicted"/>
<dbReference type="KEGG" id="gaz:Pan241w_27190"/>
<keyword evidence="2" id="KW-1185">Reference proteome</keyword>
<dbReference type="AlphaFoldDB" id="A0A517RFG8"/>
<dbReference type="SUPFAM" id="SSF52091">
    <property type="entry name" value="SpoIIaa-like"/>
    <property type="match status" value="1"/>
</dbReference>
<dbReference type="Gene3D" id="3.40.50.10600">
    <property type="entry name" value="SpoIIaa-like domains"/>
    <property type="match status" value="1"/>
</dbReference>
<name>A0A517RFG8_9PLAN</name>
<organism evidence="1 2">
    <name type="scientific">Gimesia alba</name>
    <dbReference type="NCBI Taxonomy" id="2527973"/>
    <lineage>
        <taxon>Bacteria</taxon>
        <taxon>Pseudomonadati</taxon>
        <taxon>Planctomycetota</taxon>
        <taxon>Planctomycetia</taxon>
        <taxon>Planctomycetales</taxon>
        <taxon>Planctomycetaceae</taxon>
        <taxon>Gimesia</taxon>
    </lineage>
</organism>
<dbReference type="InterPro" id="IPR021866">
    <property type="entry name" value="SpoIIAA-like"/>
</dbReference>
<accession>A0A517RFG8</accession>
<gene>
    <name evidence="1" type="ORF">Pan241w_27190</name>
</gene>
<dbReference type="Proteomes" id="UP000317171">
    <property type="component" value="Chromosome"/>
</dbReference>
<protein>
    <recommendedName>
        <fullName evidence="3">STAS/SEC14 domain-containing protein</fullName>
    </recommendedName>
</protein>
<dbReference type="InterPro" id="IPR036513">
    <property type="entry name" value="STAS_dom_sf"/>
</dbReference>
<sequence length="121" mass="14003">MPIEIQDHPDQSYVEIKLSGKLVKEDYHDFSPIIETLIEQRGPLHMLVELEDFHGWTAGALWEDVKFDIKHFKDISRLAMVGESKWEKGMANFCKPFTTAKIKYFDIADTDAAKTWIAEES</sequence>
<evidence type="ECO:0000313" key="1">
    <source>
        <dbReference type="EMBL" id="QDT42632.1"/>
    </source>
</evidence>